<dbReference type="Pfam" id="PF10322">
    <property type="entry name" value="7TM_GPCR_Sru"/>
    <property type="match status" value="1"/>
</dbReference>
<keyword evidence="1" id="KW-1133">Transmembrane helix</keyword>
<dbReference type="Proteomes" id="UP000095282">
    <property type="component" value="Unplaced"/>
</dbReference>
<evidence type="ECO:0000313" key="3">
    <source>
        <dbReference type="WBParaSite" id="Csp11.Scaffold290.g760.t1"/>
    </source>
</evidence>
<evidence type="ECO:0000313" key="2">
    <source>
        <dbReference type="Proteomes" id="UP000095282"/>
    </source>
</evidence>
<sequence>MQFWNIMVILADFAMFRIPYTTLLTRFCATENPQALMRTIVFMYFWSTYVSQLFTVLFCGLRVALLFSATQKTTKKIATFMPPIIIICGLLAALPHFSTDSFCLQLVEPFVYGSILIISKFHSNNPYVVYINMYIYLSVTITITVLNLMMMYKVRQKKYLGFQRSVNQASKIERTLTGTMIILLFPMIVSLCISIGEINRIGSFSYILLIRPIFIDARVHIVTCYFYFTHPIFKKGSPQSSVSHMSRATL</sequence>
<feature type="transmembrane region" description="Helical" evidence="1">
    <location>
        <begin position="133"/>
        <end position="154"/>
    </location>
</feature>
<keyword evidence="1" id="KW-0812">Transmembrane</keyword>
<accession>A0A1I7SYB9</accession>
<organism evidence="2 3">
    <name type="scientific">Caenorhabditis tropicalis</name>
    <dbReference type="NCBI Taxonomy" id="1561998"/>
    <lineage>
        <taxon>Eukaryota</taxon>
        <taxon>Metazoa</taxon>
        <taxon>Ecdysozoa</taxon>
        <taxon>Nematoda</taxon>
        <taxon>Chromadorea</taxon>
        <taxon>Rhabditida</taxon>
        <taxon>Rhabditina</taxon>
        <taxon>Rhabditomorpha</taxon>
        <taxon>Rhabditoidea</taxon>
        <taxon>Rhabditidae</taxon>
        <taxon>Peloderinae</taxon>
        <taxon>Caenorhabditis</taxon>
    </lineage>
</organism>
<feature type="transmembrane region" description="Helical" evidence="1">
    <location>
        <begin position="77"/>
        <end position="95"/>
    </location>
</feature>
<dbReference type="PANTHER" id="PTHR47516:SF2">
    <property type="entry name" value="SERPENTINE RECEPTOR CLASS GAMMA"/>
    <property type="match status" value="1"/>
</dbReference>
<dbReference type="AlphaFoldDB" id="A0A1I7SYB9"/>
<feature type="transmembrane region" description="Helical" evidence="1">
    <location>
        <begin position="41"/>
        <end position="65"/>
    </location>
</feature>
<protein>
    <submittedName>
        <fullName evidence="3">Serpentine Receptor, class U</fullName>
    </submittedName>
</protein>
<evidence type="ECO:0000256" key="1">
    <source>
        <dbReference type="SAM" id="Phobius"/>
    </source>
</evidence>
<feature type="transmembrane region" description="Helical" evidence="1">
    <location>
        <begin position="175"/>
        <end position="196"/>
    </location>
</feature>
<keyword evidence="1" id="KW-0472">Membrane</keyword>
<proteinExistence type="predicted"/>
<dbReference type="InterPro" id="IPR003839">
    <property type="entry name" value="7TM_GPCR_serpentine_rcpt_Sru"/>
</dbReference>
<name>A0A1I7SYB9_9PELO</name>
<dbReference type="PANTHER" id="PTHR47516">
    <property type="entry name" value="SERPENTINE RECEPTOR, CLASS U-RELATED"/>
    <property type="match status" value="1"/>
</dbReference>
<dbReference type="eggNOG" id="ENOG502TGVZ">
    <property type="taxonomic scope" value="Eukaryota"/>
</dbReference>
<dbReference type="WBParaSite" id="Csp11.Scaffold290.g760.t1">
    <property type="protein sequence ID" value="Csp11.Scaffold290.g760.t1"/>
    <property type="gene ID" value="Csp11.Scaffold290.g760"/>
</dbReference>
<keyword evidence="2" id="KW-1185">Reference proteome</keyword>
<reference evidence="3" key="1">
    <citation type="submission" date="2016-11" db="UniProtKB">
        <authorList>
            <consortium name="WormBaseParasite"/>
        </authorList>
    </citation>
    <scope>IDENTIFICATION</scope>
</reference>